<gene>
    <name evidence="11" type="ORF">ZHD862_LOCUS11284</name>
</gene>
<dbReference type="Pfam" id="PF25969">
    <property type="entry name" value="NUDT9_N"/>
    <property type="match status" value="1"/>
</dbReference>
<feature type="region of interest" description="Disordered" evidence="8">
    <location>
        <begin position="286"/>
        <end position="306"/>
    </location>
</feature>
<dbReference type="Proteomes" id="UP000663864">
    <property type="component" value="Unassembled WGS sequence"/>
</dbReference>
<evidence type="ECO:0000259" key="9">
    <source>
        <dbReference type="Pfam" id="PF18139"/>
    </source>
</evidence>
<evidence type="ECO:0000256" key="8">
    <source>
        <dbReference type="SAM" id="MobiDB-lite"/>
    </source>
</evidence>
<keyword evidence="4" id="KW-1133">Transmembrane helix</keyword>
<evidence type="ECO:0000256" key="3">
    <source>
        <dbReference type="ARBA" id="ARBA00022692"/>
    </source>
</evidence>
<feature type="domain" description="TRPM SLOG" evidence="9">
    <location>
        <begin position="74"/>
        <end position="225"/>
    </location>
</feature>
<evidence type="ECO:0000259" key="10">
    <source>
        <dbReference type="Pfam" id="PF25508"/>
    </source>
</evidence>
<dbReference type="PANTHER" id="PTHR13800:SF1">
    <property type="entry name" value="TRANSIENT RECEPTOR POTENTIAL CATION CHANNEL TRPM"/>
    <property type="match status" value="1"/>
</dbReference>
<dbReference type="InterPro" id="IPR041491">
    <property type="entry name" value="TRPM_SLOG"/>
</dbReference>
<name>A0A814EVS5_9BILA</name>
<keyword evidence="3" id="KW-0812">Transmembrane</keyword>
<evidence type="ECO:0000256" key="2">
    <source>
        <dbReference type="ARBA" id="ARBA00022448"/>
    </source>
</evidence>
<dbReference type="InterPro" id="IPR057366">
    <property type="entry name" value="TRPM-like"/>
</dbReference>
<proteinExistence type="predicted"/>
<evidence type="ECO:0000313" key="11">
    <source>
        <dbReference type="EMBL" id="CAF0976630.1"/>
    </source>
</evidence>
<dbReference type="EMBL" id="CAJNOT010000423">
    <property type="protein sequence ID" value="CAF0976630.1"/>
    <property type="molecule type" value="Genomic_DNA"/>
</dbReference>
<accession>A0A814EVS5</accession>
<dbReference type="Pfam" id="PF25508">
    <property type="entry name" value="TRPM2"/>
    <property type="match status" value="1"/>
</dbReference>
<evidence type="ECO:0000256" key="4">
    <source>
        <dbReference type="ARBA" id="ARBA00022989"/>
    </source>
</evidence>
<evidence type="ECO:0000256" key="7">
    <source>
        <dbReference type="ARBA" id="ARBA00023303"/>
    </source>
</evidence>
<evidence type="ECO:0000256" key="1">
    <source>
        <dbReference type="ARBA" id="ARBA00004141"/>
    </source>
</evidence>
<dbReference type="GO" id="GO:0005261">
    <property type="term" value="F:monoatomic cation channel activity"/>
    <property type="evidence" value="ECO:0007669"/>
    <property type="project" value="TreeGrafter"/>
</dbReference>
<comment type="subcellular location">
    <subcellularLocation>
        <location evidence="1">Membrane</location>
        <topology evidence="1">Multi-pass membrane protein</topology>
    </subcellularLocation>
</comment>
<keyword evidence="2" id="KW-0813">Transport</keyword>
<keyword evidence="5" id="KW-0406">Ion transport</keyword>
<dbReference type="GO" id="GO:0005886">
    <property type="term" value="C:plasma membrane"/>
    <property type="evidence" value="ECO:0007669"/>
    <property type="project" value="TreeGrafter"/>
</dbReference>
<evidence type="ECO:0000256" key="5">
    <source>
        <dbReference type="ARBA" id="ARBA00023065"/>
    </source>
</evidence>
<organism evidence="11 12">
    <name type="scientific">Rotaria sordida</name>
    <dbReference type="NCBI Taxonomy" id="392033"/>
    <lineage>
        <taxon>Eukaryota</taxon>
        <taxon>Metazoa</taxon>
        <taxon>Spiralia</taxon>
        <taxon>Gnathifera</taxon>
        <taxon>Rotifera</taxon>
        <taxon>Eurotatoria</taxon>
        <taxon>Bdelloidea</taxon>
        <taxon>Philodinida</taxon>
        <taxon>Philodinidae</taxon>
        <taxon>Rotaria</taxon>
    </lineage>
</organism>
<evidence type="ECO:0000313" key="12">
    <source>
        <dbReference type="Proteomes" id="UP000663864"/>
    </source>
</evidence>
<dbReference type="InterPro" id="IPR050927">
    <property type="entry name" value="TRPM"/>
</dbReference>
<keyword evidence="7" id="KW-0407">Ion channel</keyword>
<dbReference type="PANTHER" id="PTHR13800">
    <property type="entry name" value="TRANSIENT RECEPTOR POTENTIAL CATION CHANNEL, SUBFAMILY M, MEMBER 6"/>
    <property type="match status" value="1"/>
</dbReference>
<reference evidence="11" key="1">
    <citation type="submission" date="2021-02" db="EMBL/GenBank/DDBJ databases">
        <authorList>
            <person name="Nowell W R."/>
        </authorList>
    </citation>
    <scope>NUCLEOTIDE SEQUENCE</scope>
</reference>
<evidence type="ECO:0000256" key="6">
    <source>
        <dbReference type="ARBA" id="ARBA00023136"/>
    </source>
</evidence>
<keyword evidence="6" id="KW-0472">Membrane</keyword>
<feature type="compositionally biased region" description="Polar residues" evidence="8">
    <location>
        <begin position="296"/>
        <end position="306"/>
    </location>
</feature>
<sequence length="1266" mass="147356">MTALMTQETLVNSKSPISKESKFLYSPSTLEPEEFDNYIQQEYGAFWGTLKFENSLNNYSNEARPFLYVDDSIDLDALQYFMINEWKLQPANIVIPVLSGVTNNKPFKSLKTTETLKNGIKNAANASEVWFITNGLTTGVPQLIGDAFRDEISMRREDDAWTIKMKREPKKRKTLILIGIVCSDEIKDIMDFKTAKDKSKMEFKVPRRKRHKLSLNSDHTHFIIIREKPIGMNSNNNFEIKPPVSNMGEKQLEKLIDSAESATNRFRDRFEDFLYQGISQQQLPAATTIPPATPDGNATATSEEPNQWSKNGFPMVCIFVRGTPGTIELLYRKIQQEVPAVILKGTGSAADIIAFAYEEISAKNYKEYEDSYLEVELSRRLLEEYPALKDNNVKRNEIRDHIIYIVKKADQDKRKFLTFVDVNSTTSSLNYFHKYILSALLQSQKKAMEIKENFQLEENLRLTLDWNLPDLALSEIFQRDDMKYSIPTDLFDKAVLDKKLEPFVDLFLDQEFFLHRYLTSDKLVSLFNEAEDREFFTTTSLEGILGLTRDEEKVPQDFVEHGLNIIIKRLTRIDYFFRRREMDCYAIGVYFGQTSDKEIQRQRIRAEKKALRCLIIYAVLMNRHELAMILWKRSTEPIQMALICYMMFKNLAFYYRGSVERVLIEKQAKAFSDCAVEVLNKSFNEDSLRALEMLDEKYPGWNDMTIVELAYLTENKEFMAHAICQKWIIRQFYGEIAPQNLTWGFFMCSDYFKIITSASLIFPICKAFVFRGLMALFSSEMIDFKKQHQSCSINATDKTDREYSCFRLSHGRSFKYDNLDAYNRYGISSTACNQTSWVACLTGARLQSQSEQMLIYYRYEIVMEYAKRTRLPPPFVFISYIDMLISSITRRCLIKLKKYLDKNNNSQRRQLPSSTNNTEELPLIDFAIPSTTSDIDQSLLGRLLSCKPCRKITEHERDEKKCAIQNLEFGEADLYWKHKAKEYYAKTKETDEVQEKLNHIWNSMINGQKTMDVLQNSLRQINDRIFSLEKLMIKSHVQIHQEDKSLVECQKIIHVLSRESPYIYTNEARFPVAKKYISWAVPYDLYDPTLIILSKEHICFQDDERPFVESNLLKLSSTEDQSKIDTQCRNPMGRTGVRGRGALIRWGPNKSIMAIITRWKRHHDQFVIVDGQRILEAMVFKDKITNDWKLPVGNILGVESPYSALCQSFNKLAFQKDDPELIVPLQEQGMIEGMVLWKDVTCNLRGFPMQLSILHEIAQIHDGYYE</sequence>
<dbReference type="Pfam" id="PF18139">
    <property type="entry name" value="LSDAT_euk"/>
    <property type="match status" value="2"/>
</dbReference>
<dbReference type="GO" id="GO:0030001">
    <property type="term" value="P:metal ion transport"/>
    <property type="evidence" value="ECO:0007669"/>
    <property type="project" value="TreeGrafter"/>
</dbReference>
<dbReference type="AlphaFoldDB" id="A0A814EVS5"/>
<feature type="domain" description="TRPM-like" evidence="10">
    <location>
        <begin position="488"/>
        <end position="721"/>
    </location>
</feature>
<protein>
    <submittedName>
        <fullName evidence="11">Uncharacterized protein</fullName>
    </submittedName>
</protein>
<dbReference type="Gene3D" id="3.90.79.10">
    <property type="entry name" value="Nucleoside Triphosphate Pyrophosphohydrolase"/>
    <property type="match status" value="1"/>
</dbReference>
<comment type="caution">
    <text evidence="11">The sequence shown here is derived from an EMBL/GenBank/DDBJ whole genome shotgun (WGS) entry which is preliminary data.</text>
</comment>
<feature type="domain" description="TRPM SLOG" evidence="9">
    <location>
        <begin position="305"/>
        <end position="365"/>
    </location>
</feature>